<name>A0ABD6AGT0_9EURY</name>
<proteinExistence type="predicted"/>
<evidence type="ECO:0000313" key="2">
    <source>
        <dbReference type="Proteomes" id="UP001596545"/>
    </source>
</evidence>
<dbReference type="EMBL" id="JBHTBL010000001">
    <property type="protein sequence ID" value="MFC7323270.1"/>
    <property type="molecule type" value="Genomic_DNA"/>
</dbReference>
<sequence>MTLPDPTDVIAPRGDDLPYETSGYLQEMMGGAYPDGVVLDYHGLKLHNRCQCKNGVPVYDIYTADENYVETVNLNAFRTITEVEQLLDEIVAYDPTDRDEWVSSR</sequence>
<organism evidence="1 2">
    <name type="scientific">Halorubrum rutilum</name>
    <dbReference type="NCBI Taxonomy" id="1364933"/>
    <lineage>
        <taxon>Archaea</taxon>
        <taxon>Methanobacteriati</taxon>
        <taxon>Methanobacteriota</taxon>
        <taxon>Stenosarchaea group</taxon>
        <taxon>Halobacteria</taxon>
        <taxon>Halobacteriales</taxon>
        <taxon>Haloferacaceae</taxon>
        <taxon>Halorubrum</taxon>
    </lineage>
</organism>
<keyword evidence="2" id="KW-1185">Reference proteome</keyword>
<reference evidence="1 2" key="1">
    <citation type="journal article" date="2019" name="Int. J. Syst. Evol. Microbiol.">
        <title>The Global Catalogue of Microorganisms (GCM) 10K type strain sequencing project: providing services to taxonomists for standard genome sequencing and annotation.</title>
        <authorList>
            <consortium name="The Broad Institute Genomics Platform"/>
            <consortium name="The Broad Institute Genome Sequencing Center for Infectious Disease"/>
            <person name="Wu L."/>
            <person name="Ma J."/>
        </authorList>
    </citation>
    <scope>NUCLEOTIDE SEQUENCE [LARGE SCALE GENOMIC DNA]</scope>
    <source>
        <strain evidence="1 2">CGMCC 1.12554</strain>
    </source>
</reference>
<accession>A0ABD6AGT0</accession>
<dbReference type="Proteomes" id="UP001596545">
    <property type="component" value="Unassembled WGS sequence"/>
</dbReference>
<dbReference type="RefSeq" id="WP_256407370.1">
    <property type="nucleotide sequence ID" value="NZ_JANHDN010000001.1"/>
</dbReference>
<protein>
    <submittedName>
        <fullName evidence="1">Uncharacterized protein</fullName>
    </submittedName>
</protein>
<comment type="caution">
    <text evidence="1">The sequence shown here is derived from an EMBL/GenBank/DDBJ whole genome shotgun (WGS) entry which is preliminary data.</text>
</comment>
<gene>
    <name evidence="1" type="ORF">ACFQMF_01620</name>
</gene>
<evidence type="ECO:0000313" key="1">
    <source>
        <dbReference type="EMBL" id="MFC7323270.1"/>
    </source>
</evidence>
<dbReference type="AlphaFoldDB" id="A0ABD6AGT0"/>